<reference evidence="1" key="2">
    <citation type="journal article" date="2015" name="Data Brief">
        <title>Shoot transcriptome of the giant reed, Arundo donax.</title>
        <authorList>
            <person name="Barrero R.A."/>
            <person name="Guerrero F.D."/>
            <person name="Moolhuijzen P."/>
            <person name="Goolsby J.A."/>
            <person name="Tidwell J."/>
            <person name="Bellgard S.E."/>
            <person name="Bellgard M.I."/>
        </authorList>
    </citation>
    <scope>NUCLEOTIDE SEQUENCE</scope>
    <source>
        <tissue evidence="1">Shoot tissue taken approximately 20 cm above the soil surface</tissue>
    </source>
</reference>
<organism evidence="1">
    <name type="scientific">Arundo donax</name>
    <name type="common">Giant reed</name>
    <name type="synonym">Donax arundinaceus</name>
    <dbReference type="NCBI Taxonomy" id="35708"/>
    <lineage>
        <taxon>Eukaryota</taxon>
        <taxon>Viridiplantae</taxon>
        <taxon>Streptophyta</taxon>
        <taxon>Embryophyta</taxon>
        <taxon>Tracheophyta</taxon>
        <taxon>Spermatophyta</taxon>
        <taxon>Magnoliopsida</taxon>
        <taxon>Liliopsida</taxon>
        <taxon>Poales</taxon>
        <taxon>Poaceae</taxon>
        <taxon>PACMAD clade</taxon>
        <taxon>Arundinoideae</taxon>
        <taxon>Arundineae</taxon>
        <taxon>Arundo</taxon>
    </lineage>
</organism>
<evidence type="ECO:0000313" key="1">
    <source>
        <dbReference type="EMBL" id="JAE27274.1"/>
    </source>
</evidence>
<accession>A0A0A9GUR3</accession>
<dbReference type="AlphaFoldDB" id="A0A0A9GUR3"/>
<dbReference type="EMBL" id="GBRH01170622">
    <property type="protein sequence ID" value="JAE27274.1"/>
    <property type="molecule type" value="Transcribed_RNA"/>
</dbReference>
<sequence length="34" mass="3913">MQIFTIVHVALYRVVCQRSLYVILCEQRAVATTS</sequence>
<proteinExistence type="predicted"/>
<name>A0A0A9GUR3_ARUDO</name>
<protein>
    <submittedName>
        <fullName evidence="1">Uncharacterized protein</fullName>
    </submittedName>
</protein>
<reference evidence="1" key="1">
    <citation type="submission" date="2014-09" db="EMBL/GenBank/DDBJ databases">
        <authorList>
            <person name="Magalhaes I.L.F."/>
            <person name="Oliveira U."/>
            <person name="Santos F.R."/>
            <person name="Vidigal T.H.D.A."/>
            <person name="Brescovit A.D."/>
            <person name="Santos A.J."/>
        </authorList>
    </citation>
    <scope>NUCLEOTIDE SEQUENCE</scope>
    <source>
        <tissue evidence="1">Shoot tissue taken approximately 20 cm above the soil surface</tissue>
    </source>
</reference>